<protein>
    <submittedName>
        <fullName evidence="1">Uncharacterized protein</fullName>
    </submittedName>
</protein>
<proteinExistence type="predicted"/>
<reference evidence="2" key="1">
    <citation type="journal article" date="2023" name="Nat. Plants">
        <title>Single-cell RNA sequencing provides a high-resolution roadmap for understanding the multicellular compartmentation of specialized metabolism.</title>
        <authorList>
            <person name="Sun S."/>
            <person name="Shen X."/>
            <person name="Li Y."/>
            <person name="Li Y."/>
            <person name="Wang S."/>
            <person name="Li R."/>
            <person name="Zhang H."/>
            <person name="Shen G."/>
            <person name="Guo B."/>
            <person name="Wei J."/>
            <person name="Xu J."/>
            <person name="St-Pierre B."/>
            <person name="Chen S."/>
            <person name="Sun C."/>
        </authorList>
    </citation>
    <scope>NUCLEOTIDE SEQUENCE [LARGE SCALE GENOMIC DNA]</scope>
</reference>
<evidence type="ECO:0000313" key="1">
    <source>
        <dbReference type="EMBL" id="KAI5664512.1"/>
    </source>
</evidence>
<evidence type="ECO:0000313" key="2">
    <source>
        <dbReference type="Proteomes" id="UP001060085"/>
    </source>
</evidence>
<dbReference type="EMBL" id="CM044705">
    <property type="protein sequence ID" value="KAI5664512.1"/>
    <property type="molecule type" value="Genomic_DNA"/>
</dbReference>
<organism evidence="1 2">
    <name type="scientific">Catharanthus roseus</name>
    <name type="common">Madagascar periwinkle</name>
    <name type="synonym">Vinca rosea</name>
    <dbReference type="NCBI Taxonomy" id="4058"/>
    <lineage>
        <taxon>Eukaryota</taxon>
        <taxon>Viridiplantae</taxon>
        <taxon>Streptophyta</taxon>
        <taxon>Embryophyta</taxon>
        <taxon>Tracheophyta</taxon>
        <taxon>Spermatophyta</taxon>
        <taxon>Magnoliopsida</taxon>
        <taxon>eudicotyledons</taxon>
        <taxon>Gunneridae</taxon>
        <taxon>Pentapetalae</taxon>
        <taxon>asterids</taxon>
        <taxon>lamiids</taxon>
        <taxon>Gentianales</taxon>
        <taxon>Apocynaceae</taxon>
        <taxon>Rauvolfioideae</taxon>
        <taxon>Vinceae</taxon>
        <taxon>Catharanthinae</taxon>
        <taxon>Catharanthus</taxon>
    </lineage>
</organism>
<dbReference type="Proteomes" id="UP001060085">
    <property type="component" value="Linkage Group LG05"/>
</dbReference>
<sequence>MRNLVLQEKNAAKYEQEKTKKQRNLPTIEGESRHKKTSPILHTLKADLIFQATLTIEVGTSRNFSGPTSDGRRRPTVNGRSNSRTILGQNPTDDGRVDLTSAVEPNFLIMKFLEVKELEYLVGIFLGPNSDGRRRPTVNGRRRPTRTILGQNPTDDDRVDLTSAGSDDIRERGIKPTADGVNVIIMYMMKNYRTEYKEYHEGYNHGAHTHEGYNFGAYDRNDCDERWRYLRSMDAFYGMEAMEINQWLKEEQRQNLTSDDRLPLMPAVGPDDEKNFVGRTLLPTIRLGLSSACSLLNCFLNLFWKNLHQNFLIYHLPSKEIFWKHDLAKEQINTSTEFYGIYWWTRNVSLKFRCLELLIKQLRKCFEDSLKWKREMIWCFLLQFEELFWKFGVANEVQNDDKPFNTNSLTSKRNFLANDVCDLESLLVKTSWILQYISRIFQKHLSRNHEGTLKSVENLSLYYHHLFKETMFQTLDLLNLLFELEKNKSFYYHLSFRDVDFNLFFNLQEFNTFNCASSWRFLVNFEWPLNSLFWSFLALNFFVYTSFSYHRLFKEICYLWNSYGIETLVNKLDALFSYSLLRLERLGNFYGIVPYKASISNVACLLWLFEGMDLMMNPFKRRADGMTRDAQEIIELLQVSITRAMAKRMEEKHRGKIAIFEKMTQDLAWQVTEAQEGAFRGTKTLLLSKLQVEEAKETNLEDLEASKTKNEEVNSTTSGRVPPIVGF</sequence>
<name>A0ACC0AU20_CATRO</name>
<keyword evidence="2" id="KW-1185">Reference proteome</keyword>
<accession>A0ACC0AU20</accession>
<comment type="caution">
    <text evidence="1">The sequence shown here is derived from an EMBL/GenBank/DDBJ whole genome shotgun (WGS) entry which is preliminary data.</text>
</comment>
<gene>
    <name evidence="1" type="ORF">M9H77_23835</name>
</gene>